<accession>I3W2E9</accession>
<keyword evidence="1" id="KW-0812">Transmembrane</keyword>
<geneLocation type="plasmid" evidence="2">
    <name>pNCPPB880-40</name>
</geneLocation>
<dbReference type="EMBL" id="JQ418534">
    <property type="protein sequence ID" value="AFK89776.1"/>
    <property type="molecule type" value="Genomic_DNA"/>
</dbReference>
<name>I3W2E9_PSESX</name>
<proteinExistence type="predicted"/>
<keyword evidence="1" id="KW-1133">Transmembrane helix</keyword>
<protein>
    <submittedName>
        <fullName evidence="2">Uncharacterized protein</fullName>
    </submittedName>
</protein>
<organism evidence="2">
    <name type="scientific">Pseudomonas syringae</name>
    <dbReference type="NCBI Taxonomy" id="317"/>
    <lineage>
        <taxon>Bacteria</taxon>
        <taxon>Pseudomonadati</taxon>
        <taxon>Pseudomonadota</taxon>
        <taxon>Gammaproteobacteria</taxon>
        <taxon>Pseudomonadales</taxon>
        <taxon>Pseudomonadaceae</taxon>
        <taxon>Pseudomonas</taxon>
    </lineage>
</organism>
<feature type="transmembrane region" description="Helical" evidence="1">
    <location>
        <begin position="62"/>
        <end position="81"/>
    </location>
</feature>
<keyword evidence="1" id="KW-0472">Membrane</keyword>
<sequence length="105" mass="11889">MAGPGITFQGATVNKTLTNHITFGVAASALSFALCATACAFFIAADHLTLIEFRKALLREQWFWYAVIVCVVLSFFIRYMWPRLNAPHCEIFSNFEREVSREPKP</sequence>
<reference evidence="2" key="1">
    <citation type="submission" date="2012-01" db="EMBL/GenBank/DDBJ databases">
        <authorList>
            <person name="Summers A.O."/>
            <person name="Wireman J."/>
        </authorList>
    </citation>
    <scope>NUCLEOTIDE SEQUENCE</scope>
    <source>
        <strain evidence="2">NCPPB880</strain>
        <plasmid evidence="2">pNCPPB880-40</plasmid>
    </source>
</reference>
<evidence type="ECO:0000313" key="2">
    <source>
        <dbReference type="EMBL" id="AFK89776.1"/>
    </source>
</evidence>
<keyword evidence="2" id="KW-0614">Plasmid</keyword>
<dbReference type="AlphaFoldDB" id="I3W2E9"/>
<feature type="transmembrane region" description="Helical" evidence="1">
    <location>
        <begin position="20"/>
        <end position="50"/>
    </location>
</feature>
<evidence type="ECO:0000256" key="1">
    <source>
        <dbReference type="SAM" id="Phobius"/>
    </source>
</evidence>